<organism evidence="9 10">
    <name type="scientific">Acropora cervicornis</name>
    <name type="common">Staghorn coral</name>
    <dbReference type="NCBI Taxonomy" id="6130"/>
    <lineage>
        <taxon>Eukaryota</taxon>
        <taxon>Metazoa</taxon>
        <taxon>Cnidaria</taxon>
        <taxon>Anthozoa</taxon>
        <taxon>Hexacorallia</taxon>
        <taxon>Scleractinia</taxon>
        <taxon>Astrocoeniina</taxon>
        <taxon>Acroporidae</taxon>
        <taxon>Acropora</taxon>
    </lineage>
</organism>
<comment type="caution">
    <text evidence="9">The sequence shown here is derived from an EMBL/GenBank/DDBJ whole genome shotgun (WGS) entry which is preliminary data.</text>
</comment>
<evidence type="ECO:0000256" key="6">
    <source>
        <dbReference type="ARBA" id="ARBA00023163"/>
    </source>
</evidence>
<dbReference type="Gene3D" id="1.10.10.10">
    <property type="entry name" value="Winged helix-like DNA-binding domain superfamily/Winged helix DNA-binding domain"/>
    <property type="match status" value="2"/>
</dbReference>
<comment type="subcellular location">
    <subcellularLocation>
        <location evidence="1">Nucleus</location>
    </subcellularLocation>
</comment>
<evidence type="ECO:0000313" key="9">
    <source>
        <dbReference type="EMBL" id="KAK2546617.1"/>
    </source>
</evidence>
<sequence>KDLLVLQRALRNEVPNWDPEESDWQLPIIIEQFHHAKVAPYLPVKRHFVDGPFVQHQAANVQLRLTRHGGCYDSGRSYPDVIRERVLDLAHAGTSQCQIAIELRVSRGYVQKVLQQYTHKNISIRSPRTSFFVPKVTNEVLEFMSVEKIIKPSIYASELRERLLLDGIVDADDLPSASQINKRMRRDLVMSKKKLSVIPSESNTPEQIARQDEYLNVISTFKPHQIHFFDEASVIKTTGNRSYGNATVGEKAIEFQRYASNANFTVNLLHSLSGLDYYNILDGPSNGFELLHFFEDTVEIQRPDGSVLLERGDCVVMDNCGFHHGLFVEPVLRELLNDYGVQLIYQPPYCPYLNTCEYCFQLKEFLRRCHILAMEETKIAIAE</sequence>
<evidence type="ECO:0000256" key="1">
    <source>
        <dbReference type="ARBA" id="ARBA00004123"/>
    </source>
</evidence>
<feature type="non-terminal residue" evidence="9">
    <location>
        <position position="1"/>
    </location>
</feature>
<evidence type="ECO:0000256" key="2">
    <source>
        <dbReference type="ARBA" id="ARBA00022473"/>
    </source>
</evidence>
<dbReference type="Proteomes" id="UP001249851">
    <property type="component" value="Unassembled WGS sequence"/>
</dbReference>
<dbReference type="InterPro" id="IPR009057">
    <property type="entry name" value="Homeodomain-like_sf"/>
</dbReference>
<keyword evidence="10" id="KW-1185">Reference proteome</keyword>
<dbReference type="InterPro" id="IPR036388">
    <property type="entry name" value="WH-like_DNA-bd_sf"/>
</dbReference>
<reference evidence="9" key="1">
    <citation type="journal article" date="2023" name="G3 (Bethesda)">
        <title>Whole genome assembly and annotation of the endangered Caribbean coral Acropora cervicornis.</title>
        <authorList>
            <person name="Selwyn J.D."/>
            <person name="Vollmer S.V."/>
        </authorList>
    </citation>
    <scope>NUCLEOTIDE SEQUENCE</scope>
    <source>
        <strain evidence="9">K2</strain>
    </source>
</reference>
<keyword evidence="4" id="KW-0805">Transcription regulation</keyword>
<gene>
    <name evidence="9" type="ORF">P5673_033783</name>
</gene>
<evidence type="ECO:0000256" key="3">
    <source>
        <dbReference type="ARBA" id="ARBA00022724"/>
    </source>
</evidence>
<keyword evidence="3" id="KW-0563">Paired box</keyword>
<keyword evidence="6" id="KW-0804">Transcription</keyword>
<keyword evidence="7" id="KW-0539">Nucleus</keyword>
<feature type="domain" description="Paired" evidence="8">
    <location>
        <begin position="61"/>
        <end position="187"/>
    </location>
</feature>
<dbReference type="GO" id="GO:0000978">
    <property type="term" value="F:RNA polymerase II cis-regulatory region sequence-specific DNA binding"/>
    <property type="evidence" value="ECO:0007669"/>
    <property type="project" value="TreeGrafter"/>
</dbReference>
<dbReference type="SUPFAM" id="SSF46689">
    <property type="entry name" value="Homeodomain-like"/>
    <property type="match status" value="1"/>
</dbReference>
<protein>
    <submittedName>
        <fullName evidence="9">Paired box protein Pax-8</fullName>
    </submittedName>
</protein>
<name>A0AAD9UR37_ACRCE</name>
<dbReference type="PANTHER" id="PTHR45636:SF41">
    <property type="entry name" value="PAIRED BOX PROTEIN PAX-6-RELATED"/>
    <property type="match status" value="1"/>
</dbReference>
<keyword evidence="5" id="KW-0238">DNA-binding</keyword>
<evidence type="ECO:0000313" key="10">
    <source>
        <dbReference type="Proteomes" id="UP001249851"/>
    </source>
</evidence>
<dbReference type="SMART" id="SM00351">
    <property type="entry name" value="PAX"/>
    <property type="match status" value="1"/>
</dbReference>
<evidence type="ECO:0000256" key="4">
    <source>
        <dbReference type="ARBA" id="ARBA00023015"/>
    </source>
</evidence>
<dbReference type="PRINTS" id="PR00027">
    <property type="entry name" value="PAIREDBOX"/>
</dbReference>
<dbReference type="GO" id="GO:0000981">
    <property type="term" value="F:DNA-binding transcription factor activity, RNA polymerase II-specific"/>
    <property type="evidence" value="ECO:0007669"/>
    <property type="project" value="TreeGrafter"/>
</dbReference>
<evidence type="ECO:0000259" key="8">
    <source>
        <dbReference type="PROSITE" id="PS51057"/>
    </source>
</evidence>
<dbReference type="InterPro" id="IPR001523">
    <property type="entry name" value="Paired_dom"/>
</dbReference>
<evidence type="ECO:0000256" key="7">
    <source>
        <dbReference type="ARBA" id="ARBA00023242"/>
    </source>
</evidence>
<dbReference type="EMBL" id="JARQWQ010000387">
    <property type="protein sequence ID" value="KAK2546617.1"/>
    <property type="molecule type" value="Genomic_DNA"/>
</dbReference>
<dbReference type="InterPro" id="IPR038717">
    <property type="entry name" value="Tc1-like_DDE_dom"/>
</dbReference>
<dbReference type="Gene3D" id="3.30.420.10">
    <property type="entry name" value="Ribonuclease H-like superfamily/Ribonuclease H"/>
    <property type="match status" value="1"/>
</dbReference>
<reference evidence="9" key="2">
    <citation type="journal article" date="2023" name="Science">
        <title>Genomic signatures of disease resistance in endangered staghorn corals.</title>
        <authorList>
            <person name="Vollmer S.V."/>
            <person name="Selwyn J.D."/>
            <person name="Despard B.A."/>
            <person name="Roesel C.L."/>
        </authorList>
    </citation>
    <scope>NUCLEOTIDE SEQUENCE</scope>
    <source>
        <strain evidence="9">K2</strain>
    </source>
</reference>
<dbReference type="AlphaFoldDB" id="A0AAD9UR37"/>
<keyword evidence="2" id="KW-0217">Developmental protein</keyword>
<proteinExistence type="predicted"/>
<dbReference type="PROSITE" id="PS51057">
    <property type="entry name" value="PAIRED_2"/>
    <property type="match status" value="1"/>
</dbReference>
<dbReference type="InterPro" id="IPR036397">
    <property type="entry name" value="RNaseH_sf"/>
</dbReference>
<dbReference type="PANTHER" id="PTHR45636">
    <property type="entry name" value="PAIRED BOX PROTEIN PAX-6-RELATED-RELATED"/>
    <property type="match status" value="1"/>
</dbReference>
<dbReference type="InterPro" id="IPR043565">
    <property type="entry name" value="PAX_fam"/>
</dbReference>
<evidence type="ECO:0000256" key="5">
    <source>
        <dbReference type="ARBA" id="ARBA00023125"/>
    </source>
</evidence>
<feature type="non-terminal residue" evidence="9">
    <location>
        <position position="383"/>
    </location>
</feature>
<dbReference type="Pfam" id="PF13358">
    <property type="entry name" value="DDE_3"/>
    <property type="match status" value="1"/>
</dbReference>
<accession>A0AAD9UR37</accession>
<dbReference type="GO" id="GO:0005634">
    <property type="term" value="C:nucleus"/>
    <property type="evidence" value="ECO:0007669"/>
    <property type="project" value="UniProtKB-SubCell"/>
</dbReference>
<dbReference type="Pfam" id="PF00292">
    <property type="entry name" value="PAX"/>
    <property type="match status" value="1"/>
</dbReference>